<evidence type="ECO:0000256" key="3">
    <source>
        <dbReference type="PROSITE-ProRule" id="PRU00023"/>
    </source>
</evidence>
<accession>A0A9N8H992</accession>
<feature type="compositionally biased region" description="Low complexity" evidence="5">
    <location>
        <begin position="587"/>
        <end position="601"/>
    </location>
</feature>
<feature type="compositionally biased region" description="Polar residues" evidence="5">
    <location>
        <begin position="756"/>
        <end position="771"/>
    </location>
</feature>
<feature type="compositionally biased region" description="Low complexity" evidence="5">
    <location>
        <begin position="668"/>
        <end position="690"/>
    </location>
</feature>
<proteinExistence type="predicted"/>
<dbReference type="Pfam" id="PF00023">
    <property type="entry name" value="Ank"/>
    <property type="match status" value="1"/>
</dbReference>
<feature type="region of interest" description="Disordered" evidence="5">
    <location>
        <begin position="619"/>
        <end position="639"/>
    </location>
</feature>
<feature type="compositionally biased region" description="Low complexity" evidence="5">
    <location>
        <begin position="700"/>
        <end position="715"/>
    </location>
</feature>
<feature type="compositionally biased region" description="Basic and acidic residues" evidence="5">
    <location>
        <begin position="653"/>
        <end position="667"/>
    </location>
</feature>
<feature type="repeat" description="ANK" evidence="3">
    <location>
        <begin position="798"/>
        <end position="821"/>
    </location>
</feature>
<dbReference type="PANTHER" id="PTHR24198:SF165">
    <property type="entry name" value="ANKYRIN REPEAT-CONTAINING PROTEIN-RELATED"/>
    <property type="match status" value="1"/>
</dbReference>
<evidence type="ECO:0000313" key="7">
    <source>
        <dbReference type="Proteomes" id="UP001153069"/>
    </source>
</evidence>
<feature type="coiled-coil region" evidence="4">
    <location>
        <begin position="251"/>
        <end position="355"/>
    </location>
</feature>
<keyword evidence="1" id="KW-0677">Repeat</keyword>
<dbReference type="PROSITE" id="PS50297">
    <property type="entry name" value="ANK_REP_REGION"/>
    <property type="match status" value="1"/>
</dbReference>
<dbReference type="Pfam" id="PF12796">
    <property type="entry name" value="Ank_2"/>
    <property type="match status" value="1"/>
</dbReference>
<evidence type="ECO:0000313" key="6">
    <source>
        <dbReference type="EMBL" id="CAB9504025.1"/>
    </source>
</evidence>
<dbReference type="PROSITE" id="PS50088">
    <property type="entry name" value="ANK_REPEAT"/>
    <property type="match status" value="1"/>
</dbReference>
<evidence type="ECO:0000256" key="5">
    <source>
        <dbReference type="SAM" id="MobiDB-lite"/>
    </source>
</evidence>
<dbReference type="InterPro" id="IPR036770">
    <property type="entry name" value="Ankyrin_rpt-contain_sf"/>
</dbReference>
<keyword evidence="7" id="KW-1185">Reference proteome</keyword>
<dbReference type="Gene3D" id="1.25.40.20">
    <property type="entry name" value="Ankyrin repeat-containing domain"/>
    <property type="match status" value="2"/>
</dbReference>
<evidence type="ECO:0000256" key="1">
    <source>
        <dbReference type="ARBA" id="ARBA00022737"/>
    </source>
</evidence>
<feature type="region of interest" description="Disordered" evidence="5">
    <location>
        <begin position="1"/>
        <end position="52"/>
    </location>
</feature>
<dbReference type="EMBL" id="CAICTM010000182">
    <property type="protein sequence ID" value="CAB9504025.1"/>
    <property type="molecule type" value="Genomic_DNA"/>
</dbReference>
<feature type="compositionally biased region" description="Low complexity" evidence="5">
    <location>
        <begin position="16"/>
        <end position="46"/>
    </location>
</feature>
<dbReference type="Proteomes" id="UP001153069">
    <property type="component" value="Unassembled WGS sequence"/>
</dbReference>
<dbReference type="SUPFAM" id="SSF48403">
    <property type="entry name" value="Ankyrin repeat"/>
    <property type="match status" value="2"/>
</dbReference>
<keyword evidence="2 3" id="KW-0040">ANK repeat</keyword>
<gene>
    <name evidence="6" type="ORF">SEMRO_183_G079740.1</name>
</gene>
<comment type="caution">
    <text evidence="6">The sequence shown here is derived from an EMBL/GenBank/DDBJ whole genome shotgun (WGS) entry which is preliminary data.</text>
</comment>
<feature type="region of interest" description="Disordered" evidence="5">
    <location>
        <begin position="530"/>
        <end position="603"/>
    </location>
</feature>
<evidence type="ECO:0000256" key="4">
    <source>
        <dbReference type="SAM" id="Coils"/>
    </source>
</evidence>
<feature type="compositionally biased region" description="Polar residues" evidence="5">
    <location>
        <begin position="545"/>
        <end position="554"/>
    </location>
</feature>
<feature type="region of interest" description="Disordered" evidence="5">
    <location>
        <begin position="653"/>
        <end position="796"/>
    </location>
</feature>
<reference evidence="6" key="1">
    <citation type="submission" date="2020-06" db="EMBL/GenBank/DDBJ databases">
        <authorList>
            <consortium name="Plant Systems Biology data submission"/>
        </authorList>
    </citation>
    <scope>NUCLEOTIDE SEQUENCE</scope>
    <source>
        <strain evidence="6">D6</strain>
    </source>
</reference>
<sequence length="920" mass="102440">MTTRPSSGRRLLIKESSNATSNATGATTSSSGKKSPTNNTTNNTTSVGVHVGKSQKHFEQLRRLILSRDPCLEEIQRLVELDPLCVQQRDPHHSLLALHWSIVFQNDLSIIQYLCQQYPQALTEVDNDGRLPLHHACRPEGSIDLVAFLLQQNSKVATQRDHRGKTPLHCASMEGVPSDIPRLLLQANPPCAKIRTRDGQTPLFMACDANAPNTTIQLLVDAYPEAVKYLQENTTGKFKTAKDYLAFKVRQTEQEADRQAAEQKKKKLKQVQNTRYEPDISIKQNATSDSDKMRRILSEEERQIQIEEQEQQLTRLAKQERDAALQLLEQQELDVEEKAKELDRLIQQKEAQLDSERFHKETQRIYNENNTNINSIDAAKRQLNDSGIGRSRSFNGNVNTQNLPPAMAIHIATQQNANNTTDPPKPETLQQQQQQQQQNSFINTPSVLSSSRGVSVEFDTHHHKQTRHQHAGRFDLVDEDYLDEDDEDDAYFDSLRHSSNTDHHIHIQSHNQSHSHNHTQPLYQESKVHTGDSTAWMPGGGDPSVDSSFQHPMQTTTDNNNNTSAANPATDDSNIRFMDIRDPAPRKASSSKPNDKNNSSSVGAPIQDQLQHAMQMLEQAEDRRKEEIKEAQEQQSKMQQELAKLMEKLEVSEKSRAAAEQERKAQELKAQQEAAAAAATAEQEANAAKQRPPKPVGRRTPPATTTTTTDPTTTAMVRGYFSGGASQSFPDAPTRISTTAESSGTYTIDHSMGGVPTSSRSQFAKRQQQQPPAHHEDASLAHSGVTPTTTNEFLKDSHGRTPLHVALANGPSYTVVQFLLQQFPLAIFQTDEQANTPLHAACSCPSTPLEILQLLLDIFPAATLMSNAEQQLPLHLACQHHGQRVEVLQLLLDCARTVEHDLAHSEGEGGDDGTKANARS</sequence>
<dbReference type="PANTHER" id="PTHR24198">
    <property type="entry name" value="ANKYRIN REPEAT AND PROTEIN KINASE DOMAIN-CONTAINING PROTEIN"/>
    <property type="match status" value="1"/>
</dbReference>
<feature type="compositionally biased region" description="Low complexity" evidence="5">
    <location>
        <begin position="555"/>
        <end position="572"/>
    </location>
</feature>
<dbReference type="AlphaFoldDB" id="A0A9N8H992"/>
<feature type="compositionally biased region" description="Basic and acidic residues" evidence="5">
    <location>
        <begin position="620"/>
        <end position="632"/>
    </location>
</feature>
<keyword evidence="4" id="KW-0175">Coiled coil</keyword>
<evidence type="ECO:0000256" key="2">
    <source>
        <dbReference type="ARBA" id="ARBA00023043"/>
    </source>
</evidence>
<organism evidence="6 7">
    <name type="scientific">Seminavis robusta</name>
    <dbReference type="NCBI Taxonomy" id="568900"/>
    <lineage>
        <taxon>Eukaryota</taxon>
        <taxon>Sar</taxon>
        <taxon>Stramenopiles</taxon>
        <taxon>Ochrophyta</taxon>
        <taxon>Bacillariophyta</taxon>
        <taxon>Bacillariophyceae</taxon>
        <taxon>Bacillariophycidae</taxon>
        <taxon>Naviculales</taxon>
        <taxon>Naviculaceae</taxon>
        <taxon>Seminavis</taxon>
    </lineage>
</organism>
<feature type="compositionally biased region" description="Polar residues" evidence="5">
    <location>
        <begin position="724"/>
        <end position="748"/>
    </location>
</feature>
<name>A0A9N8H992_9STRA</name>
<dbReference type="OrthoDB" id="20872at2759"/>
<protein>
    <submittedName>
        <fullName evidence="6">Ankyrin Repeat</fullName>
    </submittedName>
</protein>
<dbReference type="InterPro" id="IPR002110">
    <property type="entry name" value="Ankyrin_rpt"/>
</dbReference>
<dbReference type="SMART" id="SM00248">
    <property type="entry name" value="ANK"/>
    <property type="match status" value="7"/>
</dbReference>
<feature type="region of interest" description="Disordered" evidence="5">
    <location>
        <begin position="416"/>
        <end position="440"/>
    </location>
</feature>